<evidence type="ECO:0000313" key="1">
    <source>
        <dbReference type="EMBL" id="CAJ2669274.1"/>
    </source>
</evidence>
<protein>
    <submittedName>
        <fullName evidence="1">Uncharacterized protein</fullName>
    </submittedName>
</protein>
<dbReference type="EMBL" id="CASHSV030000615">
    <property type="protein sequence ID" value="CAJ2669274.1"/>
    <property type="molecule type" value="Genomic_DNA"/>
</dbReference>
<dbReference type="Proteomes" id="UP001177021">
    <property type="component" value="Unassembled WGS sequence"/>
</dbReference>
<name>A0ACB0LIE7_TRIPR</name>
<sequence length="166" mass="18234">MALLGAAAANEIGLISTSSSASTSLKDVGNSFGVLFALLLAAISVEKSPLLMAFVFGIVLYYWAFMLHTVLKLQIKSLLDLFMMVILLLGSVVSFLALMIISPIIASIHLCLWILLFGFTGYKNRKELYQMIPKRIKNFIKDHGEDNGNDISNRNSEIVGIELPPI</sequence>
<keyword evidence="2" id="KW-1185">Reference proteome</keyword>
<comment type="caution">
    <text evidence="1">The sequence shown here is derived from an EMBL/GenBank/DDBJ whole genome shotgun (WGS) entry which is preliminary data.</text>
</comment>
<evidence type="ECO:0000313" key="2">
    <source>
        <dbReference type="Proteomes" id="UP001177021"/>
    </source>
</evidence>
<accession>A0ACB0LIE7</accession>
<gene>
    <name evidence="1" type="ORF">MILVUS5_LOCUS33513</name>
</gene>
<reference evidence="1" key="1">
    <citation type="submission" date="2023-10" db="EMBL/GenBank/DDBJ databases">
        <authorList>
            <person name="Rodriguez Cubillos JULIANA M."/>
            <person name="De Vega J."/>
        </authorList>
    </citation>
    <scope>NUCLEOTIDE SEQUENCE</scope>
</reference>
<proteinExistence type="predicted"/>
<organism evidence="1 2">
    <name type="scientific">Trifolium pratense</name>
    <name type="common">Red clover</name>
    <dbReference type="NCBI Taxonomy" id="57577"/>
    <lineage>
        <taxon>Eukaryota</taxon>
        <taxon>Viridiplantae</taxon>
        <taxon>Streptophyta</taxon>
        <taxon>Embryophyta</taxon>
        <taxon>Tracheophyta</taxon>
        <taxon>Spermatophyta</taxon>
        <taxon>Magnoliopsida</taxon>
        <taxon>eudicotyledons</taxon>
        <taxon>Gunneridae</taxon>
        <taxon>Pentapetalae</taxon>
        <taxon>rosids</taxon>
        <taxon>fabids</taxon>
        <taxon>Fabales</taxon>
        <taxon>Fabaceae</taxon>
        <taxon>Papilionoideae</taxon>
        <taxon>50 kb inversion clade</taxon>
        <taxon>NPAAA clade</taxon>
        <taxon>Hologalegina</taxon>
        <taxon>IRL clade</taxon>
        <taxon>Trifolieae</taxon>
        <taxon>Trifolium</taxon>
    </lineage>
</organism>